<dbReference type="AlphaFoldDB" id="D6A156"/>
<proteinExistence type="predicted"/>
<accession>D6A156</accession>
<dbReference type="eggNOG" id="ENOG5031IUQ">
    <property type="taxonomic scope" value="Bacteria"/>
</dbReference>
<organism evidence="1 2">
    <name type="scientific">Streptomyces viridosporus (strain ATCC 14672 / DSM 40746 / JCM 4963 / KCTC 9882 / NRRL B-12104 / FH 1290)</name>
    <name type="common">Streptomyces ghanaensis</name>
    <dbReference type="NCBI Taxonomy" id="566461"/>
    <lineage>
        <taxon>Bacteria</taxon>
        <taxon>Bacillati</taxon>
        <taxon>Actinomycetota</taxon>
        <taxon>Actinomycetes</taxon>
        <taxon>Kitasatosporales</taxon>
        <taxon>Streptomycetaceae</taxon>
        <taxon>Streptomyces</taxon>
    </lineage>
</organism>
<sequence length="118" mass="12990">MCMEQREIMQRAVGILTEALEMRRRLREDPDADVTGNGAVAKLLEEMLPQIQVPADASAREVAVIVTEKLGPAIVQIASALTFAFVQLAEIHDEGRTDVSSADVLRSISLHYETDAER</sequence>
<gene>
    <name evidence="1" type="ORF">SSFG_06569</name>
</gene>
<evidence type="ECO:0000313" key="1">
    <source>
        <dbReference type="EMBL" id="EFE71331.2"/>
    </source>
</evidence>
<name>D6A156_STRV1</name>
<dbReference type="EMBL" id="DS999641">
    <property type="protein sequence ID" value="EFE71331.2"/>
    <property type="molecule type" value="Genomic_DNA"/>
</dbReference>
<dbReference type="Proteomes" id="UP000003824">
    <property type="component" value="Unassembled WGS sequence"/>
</dbReference>
<evidence type="ECO:0000313" key="2">
    <source>
        <dbReference type="Proteomes" id="UP000003824"/>
    </source>
</evidence>
<reference evidence="2" key="1">
    <citation type="submission" date="2008-12" db="EMBL/GenBank/DDBJ databases">
        <title>Annotation of Streptomyces ghanaensis ATCC 14672.</title>
        <authorList>
            <consortium name="The Broad Institute Genome Sequencing Platform"/>
            <consortium name="Broad Institute Microbial Sequencing Center"/>
            <person name="Fischbach M."/>
            <person name="Ward D."/>
            <person name="Young S."/>
            <person name="Kodira C.D."/>
            <person name="Zeng Q."/>
            <person name="Koehrsen M."/>
            <person name="Godfrey P."/>
            <person name="Alvarado L."/>
            <person name="Berlin A.M."/>
            <person name="Borenstein D."/>
            <person name="Chen Z."/>
            <person name="Engels R."/>
            <person name="Freedman E."/>
            <person name="Gellesch M."/>
            <person name="Goldberg J."/>
            <person name="Griggs A."/>
            <person name="Gujja S."/>
            <person name="Heiman D.I."/>
            <person name="Hepburn T.A."/>
            <person name="Howarth C."/>
            <person name="Jen D."/>
            <person name="Larson L."/>
            <person name="Lewis B."/>
            <person name="Mehta T."/>
            <person name="Park D."/>
            <person name="Pearson M."/>
            <person name="Roberts A."/>
            <person name="Saif S."/>
            <person name="Shea T.D."/>
            <person name="Shenoy N."/>
            <person name="Sisk P."/>
            <person name="Stolte C."/>
            <person name="Sykes S.N."/>
            <person name="Walk T."/>
            <person name="White J."/>
            <person name="Yandava C."/>
            <person name="Straight P."/>
            <person name="Clardy J."/>
            <person name="Hung D."/>
            <person name="Kolter R."/>
            <person name="Mekalanos J."/>
            <person name="Walker S."/>
            <person name="Walsh C.T."/>
            <person name="Wieland B.L.C."/>
            <person name="Ilzarbe M."/>
            <person name="Galagan J."/>
            <person name="Nusbaum C."/>
            <person name="Birren B."/>
        </authorList>
    </citation>
    <scope>NUCLEOTIDE SEQUENCE [LARGE SCALE GENOMIC DNA]</scope>
    <source>
        <strain evidence="2">ATCC 14672 / DSM 40746 / JCM 4963 / KCTC 9882 / NRRL B-12104 / FH 1290</strain>
    </source>
</reference>
<protein>
    <submittedName>
        <fullName evidence="1">Predicted protein</fullName>
    </submittedName>
</protein>